<gene>
    <name evidence="2" type="ORF">ROHU_032594</name>
    <name evidence="1" type="ORF">ROHU_033759</name>
</gene>
<evidence type="ECO:0000313" key="1">
    <source>
        <dbReference type="EMBL" id="RXN04776.1"/>
    </source>
</evidence>
<dbReference type="EMBL" id="QBIY01013429">
    <property type="protein sequence ID" value="RXN04776.1"/>
    <property type="molecule type" value="Genomic_DNA"/>
</dbReference>
<accession>A0A498LFA6</accession>
<sequence>MCRCKQSFWKVRGLTCALVFWRYELQNTTAIPNQVGISGPSRDTALKNYSKVSPLWKSTVFFKMEEL</sequence>
<evidence type="ECO:0000313" key="2">
    <source>
        <dbReference type="EMBL" id="RXN06978.1"/>
    </source>
</evidence>
<comment type="caution">
    <text evidence="2">The sequence shown here is derived from an EMBL/GenBank/DDBJ whole genome shotgun (WGS) entry which is preliminary data.</text>
</comment>
<reference evidence="2 3" key="1">
    <citation type="submission" date="2018-03" db="EMBL/GenBank/DDBJ databases">
        <title>Draft genome sequence of Rohu Carp (Labeo rohita).</title>
        <authorList>
            <person name="Das P."/>
            <person name="Kushwaha B."/>
            <person name="Joshi C.G."/>
            <person name="Kumar D."/>
            <person name="Nagpure N.S."/>
            <person name="Sahoo L."/>
            <person name="Das S.P."/>
            <person name="Bit A."/>
            <person name="Patnaik S."/>
            <person name="Meher P.K."/>
            <person name="Jayasankar P."/>
            <person name="Koringa P.G."/>
            <person name="Patel N.V."/>
            <person name="Hinsu A.T."/>
            <person name="Kumar R."/>
            <person name="Pandey M."/>
            <person name="Agarwal S."/>
            <person name="Srivastava S."/>
            <person name="Singh M."/>
            <person name="Iquebal M.A."/>
            <person name="Jaiswal S."/>
            <person name="Angadi U.B."/>
            <person name="Kumar N."/>
            <person name="Raza M."/>
            <person name="Shah T.M."/>
            <person name="Rai A."/>
            <person name="Jena J.K."/>
        </authorList>
    </citation>
    <scope>NUCLEOTIDE SEQUENCE [LARGE SCALE GENOMIC DNA]</scope>
    <source>
        <strain evidence="2">DASCIFA01</strain>
        <tissue evidence="2">Testis</tissue>
    </source>
</reference>
<name>A0A498LFA6_LABRO</name>
<dbReference type="AlphaFoldDB" id="A0A498LFA6"/>
<dbReference type="EMBL" id="QBIY01013356">
    <property type="protein sequence ID" value="RXN06978.1"/>
    <property type="molecule type" value="Genomic_DNA"/>
</dbReference>
<dbReference type="Proteomes" id="UP000290572">
    <property type="component" value="Unassembled WGS sequence"/>
</dbReference>
<protein>
    <submittedName>
        <fullName evidence="2">Uncharacterized protein</fullName>
    </submittedName>
</protein>
<organism evidence="2 3">
    <name type="scientific">Labeo rohita</name>
    <name type="common">Indian major carp</name>
    <name type="synonym">Cyprinus rohita</name>
    <dbReference type="NCBI Taxonomy" id="84645"/>
    <lineage>
        <taxon>Eukaryota</taxon>
        <taxon>Metazoa</taxon>
        <taxon>Chordata</taxon>
        <taxon>Craniata</taxon>
        <taxon>Vertebrata</taxon>
        <taxon>Euteleostomi</taxon>
        <taxon>Actinopterygii</taxon>
        <taxon>Neopterygii</taxon>
        <taxon>Teleostei</taxon>
        <taxon>Ostariophysi</taxon>
        <taxon>Cypriniformes</taxon>
        <taxon>Cyprinidae</taxon>
        <taxon>Labeoninae</taxon>
        <taxon>Labeonini</taxon>
        <taxon>Labeo</taxon>
    </lineage>
</organism>
<proteinExistence type="predicted"/>
<keyword evidence="3" id="KW-1185">Reference proteome</keyword>
<evidence type="ECO:0000313" key="3">
    <source>
        <dbReference type="Proteomes" id="UP000290572"/>
    </source>
</evidence>